<dbReference type="GO" id="GO:0005737">
    <property type="term" value="C:cytoplasm"/>
    <property type="evidence" value="ECO:0007669"/>
    <property type="project" value="TreeGrafter"/>
</dbReference>
<dbReference type="InterPro" id="IPR008942">
    <property type="entry name" value="ENTH_VHS"/>
</dbReference>
<dbReference type="CDD" id="cd16982">
    <property type="entry name" value="CID_Pcf11"/>
    <property type="match status" value="1"/>
</dbReference>
<dbReference type="RefSeq" id="XP_040723493.1">
    <property type="nucleotide sequence ID" value="XM_040867266.1"/>
</dbReference>
<dbReference type="GO" id="GO:0031124">
    <property type="term" value="P:mRNA 3'-end processing"/>
    <property type="evidence" value="ECO:0007669"/>
    <property type="project" value="InterPro"/>
</dbReference>
<dbReference type="STRING" id="56484.A0A1Y2F416"/>
<reference evidence="3 4" key="1">
    <citation type="submission" date="2016-07" db="EMBL/GenBank/DDBJ databases">
        <title>Pervasive Adenine N6-methylation of Active Genes in Fungi.</title>
        <authorList>
            <consortium name="DOE Joint Genome Institute"/>
            <person name="Mondo S.J."/>
            <person name="Dannebaum R.O."/>
            <person name="Kuo R.C."/>
            <person name="Labutti K."/>
            <person name="Haridas S."/>
            <person name="Kuo A."/>
            <person name="Salamov A."/>
            <person name="Ahrendt S.R."/>
            <person name="Lipzen A."/>
            <person name="Sullivan W."/>
            <person name="Andreopoulos W.B."/>
            <person name="Clum A."/>
            <person name="Lindquist E."/>
            <person name="Daum C."/>
            <person name="Ramamoorthy G.K."/>
            <person name="Gryganskyi A."/>
            <person name="Culley D."/>
            <person name="Magnuson J.K."/>
            <person name="James T.Y."/>
            <person name="O'Malley M.A."/>
            <person name="Stajich J.E."/>
            <person name="Spatafora J.W."/>
            <person name="Visel A."/>
            <person name="Grigoriev I.V."/>
        </authorList>
    </citation>
    <scope>NUCLEOTIDE SEQUENCE [LARGE SCALE GENOMIC DNA]</scope>
    <source>
        <strain evidence="3 4">12-1054</strain>
    </source>
</reference>
<dbReference type="GO" id="GO:0016192">
    <property type="term" value="P:vesicle-mediated transport"/>
    <property type="evidence" value="ECO:0007669"/>
    <property type="project" value="UniProtKB-ARBA"/>
</dbReference>
<dbReference type="GO" id="GO:0003729">
    <property type="term" value="F:mRNA binding"/>
    <property type="evidence" value="ECO:0007669"/>
    <property type="project" value="InterPro"/>
</dbReference>
<dbReference type="GO" id="GO:0043130">
    <property type="term" value="F:ubiquitin binding"/>
    <property type="evidence" value="ECO:0007669"/>
    <property type="project" value="InterPro"/>
</dbReference>
<dbReference type="InterPro" id="IPR054127">
    <property type="entry name" value="Pcf11_C"/>
</dbReference>
<dbReference type="EMBL" id="MCFI01000017">
    <property type="protein sequence ID" value="ORY78612.1"/>
    <property type="molecule type" value="Genomic_DNA"/>
</dbReference>
<dbReference type="GO" id="GO:0006369">
    <property type="term" value="P:termination of RNA polymerase II transcription"/>
    <property type="evidence" value="ECO:0007669"/>
    <property type="project" value="InterPro"/>
</dbReference>
<evidence type="ECO:0000313" key="3">
    <source>
        <dbReference type="EMBL" id="ORY78612.1"/>
    </source>
</evidence>
<feature type="non-terminal residue" evidence="3">
    <location>
        <position position="1"/>
    </location>
</feature>
<evidence type="ECO:0008006" key="5">
    <source>
        <dbReference type="Google" id="ProtNLM"/>
    </source>
</evidence>
<evidence type="ECO:0000259" key="2">
    <source>
        <dbReference type="PROSITE" id="PS51391"/>
    </source>
</evidence>
<dbReference type="InterPro" id="IPR006569">
    <property type="entry name" value="CID_dom"/>
</dbReference>
<dbReference type="PROSITE" id="PS51391">
    <property type="entry name" value="CID"/>
    <property type="match status" value="1"/>
</dbReference>
<keyword evidence="4" id="KW-1185">Reference proteome</keyword>
<dbReference type="SUPFAM" id="SSF48464">
    <property type="entry name" value="ENTH/VHS domain"/>
    <property type="match status" value="1"/>
</dbReference>
<gene>
    <name evidence="3" type="ORF">BCR37DRAFT_337516</name>
</gene>
<dbReference type="SMART" id="SM00582">
    <property type="entry name" value="RPR"/>
    <property type="match status" value="1"/>
</dbReference>
<dbReference type="OrthoDB" id="2129491at2759"/>
<accession>A0A1Y2F416</accession>
<dbReference type="InterPro" id="IPR045154">
    <property type="entry name" value="PCF11-like"/>
</dbReference>
<dbReference type="PANTHER" id="PTHR15921">
    <property type="entry name" value="PRE-MRNA CLEAVAGE COMPLEX II"/>
    <property type="match status" value="1"/>
</dbReference>
<feature type="non-terminal residue" evidence="3">
    <location>
        <position position="452"/>
    </location>
</feature>
<dbReference type="GeneID" id="63783865"/>
<dbReference type="GO" id="GO:0035091">
    <property type="term" value="F:phosphatidylinositol binding"/>
    <property type="evidence" value="ECO:0007669"/>
    <property type="project" value="InterPro"/>
</dbReference>
<dbReference type="Gene3D" id="1.25.40.90">
    <property type="match status" value="1"/>
</dbReference>
<dbReference type="GO" id="GO:0005849">
    <property type="term" value="C:mRNA cleavage factor complex"/>
    <property type="evidence" value="ECO:0007669"/>
    <property type="project" value="TreeGrafter"/>
</dbReference>
<proteinExistence type="predicted"/>
<dbReference type="PROSITE" id="PS50179">
    <property type="entry name" value="VHS"/>
    <property type="match status" value="1"/>
</dbReference>
<comment type="caution">
    <text evidence="3">The sequence shown here is derived from an EMBL/GenBank/DDBJ whole genome shotgun (WGS) entry which is preliminary data.</text>
</comment>
<dbReference type="FunFam" id="1.25.40.90:FF:000016">
    <property type="entry name" value="mRNA cleavage factor complex component Pcf11"/>
    <property type="match status" value="1"/>
</dbReference>
<dbReference type="OMA" id="QCMNCGV"/>
<evidence type="ECO:0000313" key="4">
    <source>
        <dbReference type="Proteomes" id="UP000193685"/>
    </source>
</evidence>
<dbReference type="Pfam" id="PF04818">
    <property type="entry name" value="CID"/>
    <property type="match status" value="1"/>
</dbReference>
<dbReference type="GO" id="GO:0007034">
    <property type="term" value="P:vacuolar transport"/>
    <property type="evidence" value="ECO:0007669"/>
    <property type="project" value="UniProtKB-ARBA"/>
</dbReference>
<dbReference type="Pfam" id="PF21936">
    <property type="entry name" value="Pcf11_C"/>
    <property type="match status" value="1"/>
</dbReference>
<name>A0A1Y2F416_PROLT</name>
<feature type="domain" description="VHS" evidence="1">
    <location>
        <begin position="9"/>
        <end position="120"/>
    </location>
</feature>
<protein>
    <recommendedName>
        <fullName evidence="5">CID domain-containing protein</fullName>
    </recommendedName>
</protein>
<dbReference type="AlphaFoldDB" id="A0A1Y2F416"/>
<organism evidence="3 4">
    <name type="scientific">Protomyces lactucae-debilis</name>
    <dbReference type="NCBI Taxonomy" id="2754530"/>
    <lineage>
        <taxon>Eukaryota</taxon>
        <taxon>Fungi</taxon>
        <taxon>Dikarya</taxon>
        <taxon>Ascomycota</taxon>
        <taxon>Taphrinomycotina</taxon>
        <taxon>Taphrinomycetes</taxon>
        <taxon>Taphrinales</taxon>
        <taxon>Protomycetaceae</taxon>
        <taxon>Protomyces</taxon>
    </lineage>
</organism>
<dbReference type="Proteomes" id="UP000193685">
    <property type="component" value="Unassembled WGS sequence"/>
</dbReference>
<dbReference type="InterPro" id="IPR047415">
    <property type="entry name" value="Pcf11_CID"/>
</dbReference>
<dbReference type="PANTHER" id="PTHR15921:SF3">
    <property type="entry name" value="PRE-MRNA CLEAVAGE COMPLEX 2 PROTEIN PCF11"/>
    <property type="match status" value="1"/>
</dbReference>
<dbReference type="InterPro" id="IPR002014">
    <property type="entry name" value="VHS_dom"/>
</dbReference>
<sequence>LDEIKADYAASLLDLTFNSKPIINMLTSIAQENIDGATAIAKAIEEHVAKAPPMHKLPAMYLLDSITKNVGAPYTPIFARNLYKTFMSVYTNVEPPIRKKLEDLFYTWTRPLVGSQSLDPVYPPDATRKIEESLMRIREIQRRDQTAIQPGFQAGMTPSFGQQPIFNPVEGLLRDIGSLMHTFAQKLRLEPHDVTTRNHISSLAALQQLVQTTILPPAQLHEVMQQLQRLKQHETFLSGARMTPPLPMYGQAPHAGQYSAPMSMSSGFQPTMAHRIELKSAAMLPSRPELIHLLYGSKPLQCGLCGQRWPDTREGQGKRDAHLDWHFTVNKRLREHAVRGQSRALYLSEQDWISLSIDDVEVGETGAVAVSAGANLGSGKVAAMTMDEANKKTVPKPADPALHDSECPICREKFTTDWDDATEDWVWKNAVRVGDTVYHALCHHEAVSSNTK</sequence>
<feature type="domain" description="CID" evidence="2">
    <location>
        <begin position="1"/>
        <end position="138"/>
    </location>
</feature>
<evidence type="ECO:0000259" key="1">
    <source>
        <dbReference type="PROSITE" id="PS50179"/>
    </source>
</evidence>
<dbReference type="GO" id="GO:0000993">
    <property type="term" value="F:RNA polymerase II complex binding"/>
    <property type="evidence" value="ECO:0007669"/>
    <property type="project" value="InterPro"/>
</dbReference>